<sequence>MKPVIFALALGCATSVSAQQAADAVAPEAATQGTFAAMSPEIAASFAAKADRRPVEASNWMVAAANPWAVQAGADVLARGGTAADALVAVQAMLGLVEPQSSGLGGGAFLVYYDAASGSLTTLDGRETAPLAATPRLFQDEDGEPLGFFDAVVGGLSVGTPGTPALMQEAHERWGSLLWADLLAPAIDLAEQGFPVSPRLAGLVAADQERLARFETTASYFLPGGAPIAVGDTLINPDYADTLREMATGGAAAFYTGSIAADIVQTVQNAPGNPGVLSTLDLSIYAVKERAPVCVEYRAHDVCGMGPPSSGALTVGQILGMLQPYDLSAGPNDATVRRLIGDASRLAFADRGRYMADSDYVPVPVAGLVAPEYLASRAALLDGDMALRDVAPGNPEFDHALNWADDASLELPSTSHFVIVDTQGNVASMTTTIENAFGSRLMVRGFLLNNELTDFSFRSHVDGVPIANRVEPGKRPRSSMAPTIVMQDGAPVLAIGSPGGSRIIGYVAQSIIAHLDWGMDVQQAVSVPHAVNRFGTYDLEEGTAAERLSDPLTALGFEVGTRALTSGLHAISIGPSLLGGADPRREGIALGQ</sequence>
<comment type="catalytic activity">
    <reaction evidence="1 11">
        <text>an S-substituted glutathione + H2O = an S-substituted L-cysteinylglycine + L-glutamate</text>
        <dbReference type="Rhea" id="RHEA:59468"/>
        <dbReference type="ChEBI" id="CHEBI:15377"/>
        <dbReference type="ChEBI" id="CHEBI:29985"/>
        <dbReference type="ChEBI" id="CHEBI:90779"/>
        <dbReference type="ChEBI" id="CHEBI:143103"/>
        <dbReference type="EC" id="3.4.19.13"/>
    </reaction>
</comment>
<dbReference type="AlphaFoldDB" id="Q163B6"/>
<dbReference type="PRINTS" id="PR01210">
    <property type="entry name" value="GGTRANSPTASE"/>
</dbReference>
<keyword evidence="6 11" id="KW-0865">Zymogen</keyword>
<comment type="similarity">
    <text evidence="3 11">Belongs to the gamma-glutamyltransferase family.</text>
</comment>
<evidence type="ECO:0000256" key="1">
    <source>
        <dbReference type="ARBA" id="ARBA00001049"/>
    </source>
</evidence>
<comment type="pathway">
    <text evidence="11">Sulfur metabolism; glutathione metabolism.</text>
</comment>
<comment type="catalytic activity">
    <reaction evidence="2 11">
        <text>glutathione + H2O = L-cysteinylglycine + L-glutamate</text>
        <dbReference type="Rhea" id="RHEA:28807"/>
        <dbReference type="ChEBI" id="CHEBI:15377"/>
        <dbReference type="ChEBI" id="CHEBI:29985"/>
        <dbReference type="ChEBI" id="CHEBI:57925"/>
        <dbReference type="ChEBI" id="CHEBI:61694"/>
        <dbReference type="EC" id="3.4.19.13"/>
    </reaction>
</comment>
<organism evidence="13 14">
    <name type="scientific">Roseobacter denitrificans (strain ATCC 33942 / OCh 114)</name>
    <name type="common">Erythrobacter sp. (strain OCh 114)</name>
    <name type="synonym">Roseobacter denitrificans</name>
    <dbReference type="NCBI Taxonomy" id="375451"/>
    <lineage>
        <taxon>Bacteria</taxon>
        <taxon>Pseudomonadati</taxon>
        <taxon>Pseudomonadota</taxon>
        <taxon>Alphaproteobacteria</taxon>
        <taxon>Rhodobacterales</taxon>
        <taxon>Roseobacteraceae</taxon>
        <taxon>Roseobacter</taxon>
    </lineage>
</organism>
<feature type="signal peptide" evidence="12">
    <location>
        <begin position="1"/>
        <end position="18"/>
    </location>
</feature>
<evidence type="ECO:0000256" key="2">
    <source>
        <dbReference type="ARBA" id="ARBA00001089"/>
    </source>
</evidence>
<evidence type="ECO:0000256" key="5">
    <source>
        <dbReference type="ARBA" id="ARBA00022801"/>
    </source>
</evidence>
<dbReference type="Pfam" id="PF01019">
    <property type="entry name" value="G_glu_transpept"/>
    <property type="match status" value="1"/>
</dbReference>
<keyword evidence="11" id="KW-0317">Glutathione biosynthesis</keyword>
<comment type="PTM">
    <text evidence="11">Cleaved by autocatalysis into a large and a small subunit.</text>
</comment>
<dbReference type="eggNOG" id="COG0405">
    <property type="taxonomic scope" value="Bacteria"/>
</dbReference>
<comment type="catalytic activity">
    <reaction evidence="8 11">
        <text>an N-terminal (5-L-glutamyl)-[peptide] + an alpha-amino acid = 5-L-glutamyl amino acid + an N-terminal L-alpha-aminoacyl-[peptide]</text>
        <dbReference type="Rhea" id="RHEA:23904"/>
        <dbReference type="Rhea" id="RHEA-COMP:9780"/>
        <dbReference type="Rhea" id="RHEA-COMP:9795"/>
        <dbReference type="ChEBI" id="CHEBI:77644"/>
        <dbReference type="ChEBI" id="CHEBI:78597"/>
        <dbReference type="ChEBI" id="CHEBI:78599"/>
        <dbReference type="ChEBI" id="CHEBI:78608"/>
        <dbReference type="EC" id="2.3.2.2"/>
    </reaction>
</comment>
<protein>
    <recommendedName>
        <fullName evidence="11">Glutathione hydrolase proenzyme</fullName>
        <ecNumber evidence="11">2.3.2.2</ecNumber>
        <ecNumber evidence="11">3.4.19.13</ecNumber>
    </recommendedName>
    <component>
        <recommendedName>
            <fullName evidence="11">Glutathione hydrolase large chain</fullName>
        </recommendedName>
    </component>
    <component>
        <recommendedName>
            <fullName evidence="11">Glutathione hydrolase small chain</fullName>
        </recommendedName>
    </component>
</protein>
<feature type="active site" description="Nucleophile" evidence="9">
    <location>
        <position position="414"/>
    </location>
</feature>
<feature type="binding site" evidence="10">
    <location>
        <position position="126"/>
    </location>
    <ligand>
        <name>L-glutamate</name>
        <dbReference type="ChEBI" id="CHEBI:29985"/>
    </ligand>
</feature>
<dbReference type="GO" id="GO:0006750">
    <property type="term" value="P:glutathione biosynthetic process"/>
    <property type="evidence" value="ECO:0007669"/>
    <property type="project" value="UniProtKB-KW"/>
</dbReference>
<evidence type="ECO:0000313" key="14">
    <source>
        <dbReference type="Proteomes" id="UP000007029"/>
    </source>
</evidence>
<dbReference type="EC" id="3.4.19.13" evidence="11"/>
<dbReference type="InterPro" id="IPR043137">
    <property type="entry name" value="GGT_ssub_C"/>
</dbReference>
<evidence type="ECO:0000256" key="9">
    <source>
        <dbReference type="PIRSR" id="PIRSR600101-1"/>
    </source>
</evidence>
<dbReference type="EMBL" id="CP000362">
    <property type="protein sequence ID" value="ABG32927.1"/>
    <property type="molecule type" value="Genomic_DNA"/>
</dbReference>
<evidence type="ECO:0000256" key="4">
    <source>
        <dbReference type="ARBA" id="ARBA00022679"/>
    </source>
</evidence>
<dbReference type="InterPro" id="IPR029055">
    <property type="entry name" value="Ntn_hydrolases_N"/>
</dbReference>
<evidence type="ECO:0000256" key="11">
    <source>
        <dbReference type="RuleBase" id="RU368036"/>
    </source>
</evidence>
<feature type="chain" id="PRO_5004184018" description="Glutathione hydrolase proenzyme" evidence="12">
    <location>
        <begin position="19"/>
        <end position="592"/>
    </location>
</feature>
<evidence type="ECO:0000256" key="10">
    <source>
        <dbReference type="PIRSR" id="PIRSR600101-2"/>
    </source>
</evidence>
<dbReference type="InterPro" id="IPR000101">
    <property type="entry name" value="GGT_peptidase"/>
</dbReference>
<reference evidence="13 14" key="1">
    <citation type="journal article" date="2007" name="J. Bacteriol.">
        <title>The complete genome sequence of Roseobacter denitrificans reveals a mixotrophic rather than photosynthetic metabolism.</title>
        <authorList>
            <person name="Swingley W.D."/>
            <person name="Sadekar S."/>
            <person name="Mastrian S.D."/>
            <person name="Matthies H.J."/>
            <person name="Hao J."/>
            <person name="Ramos H."/>
            <person name="Acharya C.R."/>
            <person name="Conrad A.L."/>
            <person name="Taylor H.L."/>
            <person name="Dejesa L.C."/>
            <person name="Shah M.K."/>
            <person name="O'huallachain M.E."/>
            <person name="Lince M.T."/>
            <person name="Blankenship R.E."/>
            <person name="Beatty J.T."/>
            <person name="Touchman J.W."/>
        </authorList>
    </citation>
    <scope>NUCLEOTIDE SEQUENCE [LARGE SCALE GENOMIC DNA]</scope>
    <source>
        <strain evidence="14">ATCC 33942 / OCh 114</strain>
    </source>
</reference>
<dbReference type="Gene3D" id="3.60.20.40">
    <property type="match status" value="1"/>
</dbReference>
<dbReference type="Proteomes" id="UP000007029">
    <property type="component" value="Chromosome"/>
</dbReference>
<name>Q163B6_ROSDO</name>
<comment type="subunit">
    <text evidence="11">This enzyme consists of two polypeptide chains, which are synthesized in precursor form from a single polypeptide.</text>
</comment>
<dbReference type="NCBIfam" id="TIGR00066">
    <property type="entry name" value="g_glut_trans"/>
    <property type="match status" value="1"/>
</dbReference>
<dbReference type="HOGENOM" id="CLU_014813_0_1_5"/>
<keyword evidence="5 11" id="KW-0378">Hydrolase</keyword>
<evidence type="ECO:0000256" key="8">
    <source>
        <dbReference type="ARBA" id="ARBA00047417"/>
    </source>
</evidence>
<dbReference type="EC" id="2.3.2.2" evidence="11"/>
<dbReference type="STRING" id="375451.RD1_3436"/>
<dbReference type="OrthoDB" id="9781342at2"/>
<keyword evidence="14" id="KW-1185">Reference proteome</keyword>
<accession>Q163B6</accession>
<dbReference type="MEROPS" id="T03.001"/>
<dbReference type="Gene3D" id="1.10.246.130">
    <property type="match status" value="1"/>
</dbReference>
<dbReference type="GO" id="GO:0006751">
    <property type="term" value="P:glutathione catabolic process"/>
    <property type="evidence" value="ECO:0007669"/>
    <property type="project" value="UniProtKB-UniRule"/>
</dbReference>
<keyword evidence="7 11" id="KW-0012">Acyltransferase</keyword>
<evidence type="ECO:0000256" key="3">
    <source>
        <dbReference type="ARBA" id="ARBA00009381"/>
    </source>
</evidence>
<dbReference type="InterPro" id="IPR043138">
    <property type="entry name" value="GGT_lsub"/>
</dbReference>
<gene>
    <name evidence="13" type="primary">ggt</name>
    <name evidence="13" type="ordered locus">RD1_3436</name>
</gene>
<dbReference type="UniPathway" id="UPA00204"/>
<dbReference type="SUPFAM" id="SSF56235">
    <property type="entry name" value="N-terminal nucleophile aminohydrolases (Ntn hydrolases)"/>
    <property type="match status" value="1"/>
</dbReference>
<feature type="binding site" evidence="10">
    <location>
        <begin position="478"/>
        <end position="479"/>
    </location>
    <ligand>
        <name>L-glutamate</name>
        <dbReference type="ChEBI" id="CHEBI:29985"/>
    </ligand>
</feature>
<dbReference type="KEGG" id="rde:RD1_3436"/>
<dbReference type="GO" id="GO:0103068">
    <property type="term" value="F:leukotriene C4 gamma-glutamyl transferase activity"/>
    <property type="evidence" value="ECO:0007669"/>
    <property type="project" value="UniProtKB-EC"/>
</dbReference>
<dbReference type="InterPro" id="IPR051792">
    <property type="entry name" value="GGT_bact"/>
</dbReference>
<dbReference type="RefSeq" id="WP_011569542.1">
    <property type="nucleotide sequence ID" value="NC_008209.1"/>
</dbReference>
<dbReference type="PANTHER" id="PTHR43199:SF1">
    <property type="entry name" value="GLUTATHIONE HYDROLASE PROENZYME"/>
    <property type="match status" value="1"/>
</dbReference>
<dbReference type="PANTHER" id="PTHR43199">
    <property type="entry name" value="GLUTATHIONE HYDROLASE"/>
    <property type="match status" value="1"/>
</dbReference>
<evidence type="ECO:0000256" key="7">
    <source>
        <dbReference type="ARBA" id="ARBA00023315"/>
    </source>
</evidence>
<evidence type="ECO:0000313" key="13">
    <source>
        <dbReference type="EMBL" id="ABG32927.1"/>
    </source>
</evidence>
<keyword evidence="12" id="KW-0732">Signal</keyword>
<evidence type="ECO:0000256" key="6">
    <source>
        <dbReference type="ARBA" id="ARBA00023145"/>
    </source>
</evidence>
<keyword evidence="4 11" id="KW-0808">Transferase</keyword>
<proteinExistence type="inferred from homology"/>
<evidence type="ECO:0000256" key="12">
    <source>
        <dbReference type="SAM" id="SignalP"/>
    </source>
</evidence>
<feature type="binding site" evidence="10">
    <location>
        <position position="454"/>
    </location>
    <ligand>
        <name>L-glutamate</name>
        <dbReference type="ChEBI" id="CHEBI:29985"/>
    </ligand>
</feature>
<dbReference type="GO" id="GO:0036374">
    <property type="term" value="F:glutathione hydrolase activity"/>
    <property type="evidence" value="ECO:0007669"/>
    <property type="project" value="UniProtKB-UniRule"/>
</dbReference>
<feature type="binding site" evidence="10">
    <location>
        <position position="500"/>
    </location>
    <ligand>
        <name>L-glutamate</name>
        <dbReference type="ChEBI" id="CHEBI:29985"/>
    </ligand>
</feature>